<feature type="signal peptide" evidence="9">
    <location>
        <begin position="1"/>
        <end position="18"/>
    </location>
</feature>
<protein>
    <submittedName>
        <fullName evidence="10">Outer membrane protein TolC</fullName>
    </submittedName>
</protein>
<dbReference type="PANTHER" id="PTHR30026">
    <property type="entry name" value="OUTER MEMBRANE PROTEIN TOLC"/>
    <property type="match status" value="1"/>
</dbReference>
<comment type="similarity">
    <text evidence="2">Belongs to the outer membrane factor (OMF) (TC 1.B.17) family.</text>
</comment>
<dbReference type="GO" id="GO:0009279">
    <property type="term" value="C:cell outer membrane"/>
    <property type="evidence" value="ECO:0007669"/>
    <property type="project" value="UniProtKB-SubCell"/>
</dbReference>
<dbReference type="InterPro" id="IPR051906">
    <property type="entry name" value="TolC-like"/>
</dbReference>
<gene>
    <name evidence="10" type="ORF">SAMN04487977_103164</name>
</gene>
<evidence type="ECO:0000256" key="8">
    <source>
        <dbReference type="SAM" id="Coils"/>
    </source>
</evidence>
<evidence type="ECO:0000256" key="1">
    <source>
        <dbReference type="ARBA" id="ARBA00004442"/>
    </source>
</evidence>
<dbReference type="RefSeq" id="WP_074642279.1">
    <property type="nucleotide sequence ID" value="NZ_FOFU01000003.1"/>
</dbReference>
<dbReference type="Proteomes" id="UP000182360">
    <property type="component" value="Unassembled WGS sequence"/>
</dbReference>
<dbReference type="GO" id="GO:0015562">
    <property type="term" value="F:efflux transmembrane transporter activity"/>
    <property type="evidence" value="ECO:0007669"/>
    <property type="project" value="InterPro"/>
</dbReference>
<feature type="chain" id="PRO_5010318449" evidence="9">
    <location>
        <begin position="19"/>
        <end position="426"/>
    </location>
</feature>
<keyword evidence="3" id="KW-0813">Transport</keyword>
<dbReference type="PANTHER" id="PTHR30026:SF20">
    <property type="entry name" value="OUTER MEMBRANE PROTEIN TOLC"/>
    <property type="match status" value="1"/>
</dbReference>
<dbReference type="Gene3D" id="1.20.1600.10">
    <property type="entry name" value="Outer membrane efflux proteins (OEP)"/>
    <property type="match status" value="1"/>
</dbReference>
<keyword evidence="9" id="KW-0732">Signal</keyword>
<sequence>MKRLIFTMIVAASFSLYAQTATEKSRVITVEDAVVLAADNNISLKRQKITLDSLDKRNKTSWNGVSPSFSASGGLNLPLGGDAGAYTYSFSGSVRLSLTPSLYTSIKEARLKYESGKTSYEDAVRQVELNVRKLFYNLLYTNESIALQKRNMETARLRYENNRDKYNRGQLSELDLLQSQYSYESQRPTIESAEIAYQNNMASFKQTLGIPQDENIELSGALSDAIPPETFTVTQTVEALPSVKKIQTSIEQQKNSLLSTRFSAYGPTITASYSYGKQGSSRTEGLETTGNVIQLSLSIPLDGFLPWTNGALNVEAQKASLKDLELQLENEKTTASLTLQNSIKNILQKQSQMEMLNRNVEIAQKSYDMTLTAYNHGSRDLLTLQNASDSLLKAKTDRESHIYNLICAVLDLENTLGVPFGSLGNE</sequence>
<evidence type="ECO:0000256" key="4">
    <source>
        <dbReference type="ARBA" id="ARBA00022452"/>
    </source>
</evidence>
<dbReference type="Pfam" id="PF02321">
    <property type="entry name" value="OEP"/>
    <property type="match status" value="2"/>
</dbReference>
<feature type="coiled-coil region" evidence="8">
    <location>
        <begin position="311"/>
        <end position="366"/>
    </location>
</feature>
<dbReference type="GO" id="GO:0015288">
    <property type="term" value="F:porin activity"/>
    <property type="evidence" value="ECO:0007669"/>
    <property type="project" value="TreeGrafter"/>
</dbReference>
<keyword evidence="5" id="KW-0812">Transmembrane</keyword>
<dbReference type="OrthoDB" id="367021at2"/>
<evidence type="ECO:0000313" key="10">
    <source>
        <dbReference type="EMBL" id="SEQ25160.1"/>
    </source>
</evidence>
<evidence type="ECO:0000256" key="5">
    <source>
        <dbReference type="ARBA" id="ARBA00022692"/>
    </source>
</evidence>
<keyword evidence="4" id="KW-1134">Transmembrane beta strand</keyword>
<evidence type="ECO:0000256" key="7">
    <source>
        <dbReference type="ARBA" id="ARBA00023237"/>
    </source>
</evidence>
<evidence type="ECO:0000256" key="2">
    <source>
        <dbReference type="ARBA" id="ARBA00007613"/>
    </source>
</evidence>
<reference evidence="10 11" key="1">
    <citation type="submission" date="2016-10" db="EMBL/GenBank/DDBJ databases">
        <authorList>
            <person name="de Groot N.N."/>
        </authorList>
    </citation>
    <scope>NUCLEOTIDE SEQUENCE [LARGE SCALE GENOMIC DNA]</scope>
    <source>
        <strain evidence="10 11">B25</strain>
    </source>
</reference>
<evidence type="ECO:0000313" key="11">
    <source>
        <dbReference type="Proteomes" id="UP000182360"/>
    </source>
</evidence>
<keyword evidence="8" id="KW-0175">Coiled coil</keyword>
<evidence type="ECO:0000256" key="6">
    <source>
        <dbReference type="ARBA" id="ARBA00023136"/>
    </source>
</evidence>
<name>A0A1H9EHE9_9SPIR</name>
<dbReference type="GO" id="GO:1990281">
    <property type="term" value="C:efflux pump complex"/>
    <property type="evidence" value="ECO:0007669"/>
    <property type="project" value="TreeGrafter"/>
</dbReference>
<proteinExistence type="inferred from homology"/>
<organism evidence="10 11">
    <name type="scientific">Treponema bryantii</name>
    <dbReference type="NCBI Taxonomy" id="163"/>
    <lineage>
        <taxon>Bacteria</taxon>
        <taxon>Pseudomonadati</taxon>
        <taxon>Spirochaetota</taxon>
        <taxon>Spirochaetia</taxon>
        <taxon>Spirochaetales</taxon>
        <taxon>Treponemataceae</taxon>
        <taxon>Treponema</taxon>
    </lineage>
</organism>
<dbReference type="AlphaFoldDB" id="A0A1H9EHE9"/>
<accession>A0A1H9EHE9</accession>
<evidence type="ECO:0000256" key="3">
    <source>
        <dbReference type="ARBA" id="ARBA00022448"/>
    </source>
</evidence>
<dbReference type="EMBL" id="FOFU01000003">
    <property type="protein sequence ID" value="SEQ25160.1"/>
    <property type="molecule type" value="Genomic_DNA"/>
</dbReference>
<evidence type="ECO:0000256" key="9">
    <source>
        <dbReference type="SAM" id="SignalP"/>
    </source>
</evidence>
<dbReference type="SUPFAM" id="SSF56954">
    <property type="entry name" value="Outer membrane efflux proteins (OEP)"/>
    <property type="match status" value="1"/>
</dbReference>
<keyword evidence="6" id="KW-0472">Membrane</keyword>
<keyword evidence="7" id="KW-0998">Cell outer membrane</keyword>
<comment type="subcellular location">
    <subcellularLocation>
        <location evidence="1">Cell outer membrane</location>
    </subcellularLocation>
</comment>
<dbReference type="InterPro" id="IPR003423">
    <property type="entry name" value="OMP_efflux"/>
</dbReference>
<keyword evidence="11" id="KW-1185">Reference proteome</keyword>